<accession>A0A3B0C1M1</accession>
<dbReference type="Proteomes" id="UP000276603">
    <property type="component" value="Unassembled WGS sequence"/>
</dbReference>
<dbReference type="AlphaFoldDB" id="A0A3B0C1M1"/>
<comment type="caution">
    <text evidence="1">The sequence shown here is derived from an EMBL/GenBank/DDBJ whole genome shotgun (WGS) entry which is preliminary data.</text>
</comment>
<proteinExistence type="predicted"/>
<evidence type="ECO:0000313" key="1">
    <source>
        <dbReference type="EMBL" id="RKN78731.1"/>
    </source>
</evidence>
<reference evidence="1 2" key="1">
    <citation type="submission" date="2018-10" db="EMBL/GenBank/DDBJ databases">
        <title>Ulvibacterium marinum gen. nov., sp. nov., a novel marine bacterium of the family Flavobacteriaceae, isolated from a culture of the green alga Ulva prolifera.</title>
        <authorList>
            <person name="Zhang Z."/>
        </authorList>
    </citation>
    <scope>NUCLEOTIDE SEQUENCE [LARGE SCALE GENOMIC DNA]</scope>
    <source>
        <strain evidence="1 2">CCMM003</strain>
    </source>
</reference>
<dbReference type="EMBL" id="RBCJ01000004">
    <property type="protein sequence ID" value="RKN78731.1"/>
    <property type="molecule type" value="Genomic_DNA"/>
</dbReference>
<organism evidence="1 2">
    <name type="scientific">Ulvibacterium marinum</name>
    <dbReference type="NCBI Taxonomy" id="2419782"/>
    <lineage>
        <taxon>Bacteria</taxon>
        <taxon>Pseudomonadati</taxon>
        <taxon>Bacteroidota</taxon>
        <taxon>Flavobacteriia</taxon>
        <taxon>Flavobacteriales</taxon>
        <taxon>Flavobacteriaceae</taxon>
        <taxon>Ulvibacterium</taxon>
    </lineage>
</organism>
<sequence>MKETILVNQVHLPTNQDDLQLCDIDIPESKEDVICGHLQIVTKSDSYLKIKTTESGKKFRVVFFINNRITALSVIYTSISGNNYQITAKKGHAIGIECVK</sequence>
<name>A0A3B0C1M1_9FLAO</name>
<gene>
    <name evidence="1" type="ORF">D7Z94_21290</name>
</gene>
<evidence type="ECO:0000313" key="2">
    <source>
        <dbReference type="Proteomes" id="UP000276603"/>
    </source>
</evidence>
<keyword evidence="2" id="KW-1185">Reference proteome</keyword>
<dbReference type="RefSeq" id="WP_120713640.1">
    <property type="nucleotide sequence ID" value="NZ_RBCJ01000004.1"/>
</dbReference>
<protein>
    <submittedName>
        <fullName evidence="1">Uncharacterized protein</fullName>
    </submittedName>
</protein>